<comment type="caution">
    <text evidence="2">The sequence shown here is derived from an EMBL/GenBank/DDBJ whole genome shotgun (WGS) entry which is preliminary data.</text>
</comment>
<name>A0A967AZN6_9MICO</name>
<sequence>MDETPMTHTGDDEDLKLPKPVPYPNYAVRLTARSHEGLPRLPGGLGDHLTAVSAATSGIAAIVSSSRFNVDLKDHMTASSALATTLAPPSPLSTLLRQTALAHGIPKGLAGYQKFALGLQNHMTASSALATTLAPPSPLSTLLRQTALAHGIPKGLAGYQKFALGLQSHMTALGLQNHMTAGGALTSRIVAERMSLPRGLTERLTSDLSAGGLGGVSPSRGRGTRIVEHSGRSTGERSSERSRVSRRT</sequence>
<evidence type="ECO:0000256" key="1">
    <source>
        <dbReference type="SAM" id="MobiDB-lite"/>
    </source>
</evidence>
<dbReference type="AlphaFoldDB" id="A0A967AZN6"/>
<dbReference type="RefSeq" id="WP_166192832.1">
    <property type="nucleotide sequence ID" value="NZ_JAAOIV010000002.1"/>
</dbReference>
<feature type="region of interest" description="Disordered" evidence="1">
    <location>
        <begin position="206"/>
        <end position="248"/>
    </location>
</feature>
<proteinExistence type="predicted"/>
<keyword evidence="3" id="KW-1185">Reference proteome</keyword>
<reference evidence="2" key="1">
    <citation type="submission" date="2020-03" db="EMBL/GenBank/DDBJ databases">
        <title>Draft sequencing of Calidifontibacter sp. DB0510.</title>
        <authorList>
            <person name="Kim D.-U."/>
        </authorList>
    </citation>
    <scope>NUCLEOTIDE SEQUENCE</scope>
    <source>
        <strain evidence="2">DB0510</strain>
    </source>
</reference>
<dbReference type="Proteomes" id="UP000744769">
    <property type="component" value="Unassembled WGS sequence"/>
</dbReference>
<evidence type="ECO:0000313" key="3">
    <source>
        <dbReference type="Proteomes" id="UP000744769"/>
    </source>
</evidence>
<evidence type="ECO:0000313" key="2">
    <source>
        <dbReference type="EMBL" id="NHN54703.1"/>
    </source>
</evidence>
<gene>
    <name evidence="2" type="ORF">G9U51_02765</name>
</gene>
<protein>
    <submittedName>
        <fullName evidence="2">Uncharacterized protein</fullName>
    </submittedName>
</protein>
<feature type="compositionally biased region" description="Basic and acidic residues" evidence="1">
    <location>
        <begin position="225"/>
        <end position="248"/>
    </location>
</feature>
<feature type="region of interest" description="Disordered" evidence="1">
    <location>
        <begin position="1"/>
        <end position="20"/>
    </location>
</feature>
<organism evidence="2 3">
    <name type="scientific">Metallococcus carri</name>
    <dbReference type="NCBI Taxonomy" id="1656884"/>
    <lineage>
        <taxon>Bacteria</taxon>
        <taxon>Bacillati</taxon>
        <taxon>Actinomycetota</taxon>
        <taxon>Actinomycetes</taxon>
        <taxon>Micrococcales</taxon>
        <taxon>Dermacoccaceae</taxon>
        <taxon>Metallococcus</taxon>
    </lineage>
</organism>
<accession>A0A967AZN6</accession>
<dbReference type="EMBL" id="JAAOIV010000002">
    <property type="protein sequence ID" value="NHN54703.1"/>
    <property type="molecule type" value="Genomic_DNA"/>
</dbReference>